<comment type="caution">
    <text evidence="2">The sequence shown here is derived from an EMBL/GenBank/DDBJ whole genome shotgun (WGS) entry which is preliminary data.</text>
</comment>
<reference evidence="2 3" key="1">
    <citation type="submission" date="2020-05" db="EMBL/GenBank/DDBJ databases">
        <title>Horizontal transmission and recombination maintain forever young bacterial symbiont genomes.</title>
        <authorList>
            <person name="Russell S.L."/>
            <person name="Pepper-Tunick E."/>
            <person name="Svedberg J."/>
            <person name="Byrne A."/>
            <person name="Ruelas Castillo J."/>
            <person name="Vollmers C."/>
            <person name="Beinart R.A."/>
            <person name="Corbett-Detig R."/>
        </authorList>
    </citation>
    <scope>NUCLEOTIDE SEQUENCE [LARGE SCALE GENOMIC DNA]</scope>
    <source>
        <strain evidence="2">455</strain>
    </source>
</reference>
<organism evidence="2 3">
    <name type="scientific">Candidatus Thiodubiliella endoseptemdiera</name>
    <dbReference type="NCBI Taxonomy" id="2738886"/>
    <lineage>
        <taxon>Bacteria</taxon>
        <taxon>Pseudomonadati</taxon>
        <taxon>Pseudomonadota</taxon>
        <taxon>Gammaproteobacteria</taxon>
        <taxon>Candidatus Pseudothioglobaceae</taxon>
        <taxon>Candidatus Thiodubiliella</taxon>
    </lineage>
</organism>
<feature type="transmembrane region" description="Helical" evidence="1">
    <location>
        <begin position="118"/>
        <end position="135"/>
    </location>
</feature>
<dbReference type="EMBL" id="JACCHT010000001">
    <property type="protein sequence ID" value="NYT26444.1"/>
    <property type="molecule type" value="Genomic_DNA"/>
</dbReference>
<keyword evidence="1" id="KW-1133">Transmembrane helix</keyword>
<keyword evidence="1" id="KW-0812">Transmembrane</keyword>
<proteinExistence type="predicted"/>
<evidence type="ECO:0000313" key="2">
    <source>
        <dbReference type="EMBL" id="NYT26444.1"/>
    </source>
</evidence>
<evidence type="ECO:0000313" key="3">
    <source>
        <dbReference type="Proteomes" id="UP000568751"/>
    </source>
</evidence>
<feature type="transmembrane region" description="Helical" evidence="1">
    <location>
        <begin position="81"/>
        <end position="106"/>
    </location>
</feature>
<accession>A0A853EY50</accession>
<evidence type="ECO:0000256" key="1">
    <source>
        <dbReference type="SAM" id="Phobius"/>
    </source>
</evidence>
<dbReference type="Proteomes" id="UP000568751">
    <property type="component" value="Unassembled WGS sequence"/>
</dbReference>
<keyword evidence="1" id="KW-0472">Membrane</keyword>
<sequence>MKEKEKKEKYFYFSLLVLVVIYYAFSIRFSDFLIYIPVEYIWHTSSNIYNNDLKELWEYLSTLPIFAQVFIGIISVPLSIIVIVLLLFIALFTYALLPFTLGGALLVDSVMFLLNEDFAQSVFAIIALITMGLYMRMTDW</sequence>
<protein>
    <submittedName>
        <fullName evidence="2">Uncharacterized protein</fullName>
    </submittedName>
</protein>
<dbReference type="AlphaFoldDB" id="A0A853EY50"/>
<feature type="transmembrane region" description="Helical" evidence="1">
    <location>
        <begin position="12"/>
        <end position="36"/>
    </location>
</feature>
<name>A0A853EY50_9GAMM</name>
<dbReference type="RefSeq" id="WP_369151613.1">
    <property type="nucleotide sequence ID" value="NZ_OZ156464.1"/>
</dbReference>
<gene>
    <name evidence="2" type="ORF">H0A76_00130</name>
</gene>